<dbReference type="Proteomes" id="UP000297245">
    <property type="component" value="Unassembled WGS sequence"/>
</dbReference>
<reference evidence="2 3" key="1">
    <citation type="journal article" date="2019" name="Nat. Ecol. Evol.">
        <title>Megaphylogeny resolves global patterns of mushroom evolution.</title>
        <authorList>
            <person name="Varga T."/>
            <person name="Krizsan K."/>
            <person name="Foldi C."/>
            <person name="Dima B."/>
            <person name="Sanchez-Garcia M."/>
            <person name="Sanchez-Ramirez S."/>
            <person name="Szollosi G.J."/>
            <person name="Szarkandi J.G."/>
            <person name="Papp V."/>
            <person name="Albert L."/>
            <person name="Andreopoulos W."/>
            <person name="Angelini C."/>
            <person name="Antonin V."/>
            <person name="Barry K.W."/>
            <person name="Bougher N.L."/>
            <person name="Buchanan P."/>
            <person name="Buyck B."/>
            <person name="Bense V."/>
            <person name="Catcheside P."/>
            <person name="Chovatia M."/>
            <person name="Cooper J."/>
            <person name="Damon W."/>
            <person name="Desjardin D."/>
            <person name="Finy P."/>
            <person name="Geml J."/>
            <person name="Haridas S."/>
            <person name="Hughes K."/>
            <person name="Justo A."/>
            <person name="Karasinski D."/>
            <person name="Kautmanova I."/>
            <person name="Kiss B."/>
            <person name="Kocsube S."/>
            <person name="Kotiranta H."/>
            <person name="LaButti K.M."/>
            <person name="Lechner B.E."/>
            <person name="Liimatainen K."/>
            <person name="Lipzen A."/>
            <person name="Lukacs Z."/>
            <person name="Mihaltcheva S."/>
            <person name="Morgado L.N."/>
            <person name="Niskanen T."/>
            <person name="Noordeloos M.E."/>
            <person name="Ohm R.A."/>
            <person name="Ortiz-Santana B."/>
            <person name="Ovrebo C."/>
            <person name="Racz N."/>
            <person name="Riley R."/>
            <person name="Savchenko A."/>
            <person name="Shiryaev A."/>
            <person name="Soop K."/>
            <person name="Spirin V."/>
            <person name="Szebenyi C."/>
            <person name="Tomsovsky M."/>
            <person name="Tulloss R.E."/>
            <person name="Uehling J."/>
            <person name="Grigoriev I.V."/>
            <person name="Vagvolgyi C."/>
            <person name="Papp T."/>
            <person name="Martin F.M."/>
            <person name="Miettinen O."/>
            <person name="Hibbett D.S."/>
            <person name="Nagy L.G."/>
        </authorList>
    </citation>
    <scope>NUCLEOTIDE SEQUENCE [LARGE SCALE GENOMIC DNA]</scope>
    <source>
        <strain evidence="2 3">CBS 962.96</strain>
    </source>
</reference>
<evidence type="ECO:0000313" key="3">
    <source>
        <dbReference type="Proteomes" id="UP000297245"/>
    </source>
</evidence>
<name>A0A4S8L183_DENBC</name>
<dbReference type="EMBL" id="ML179752">
    <property type="protein sequence ID" value="THU82172.1"/>
    <property type="molecule type" value="Genomic_DNA"/>
</dbReference>
<organism evidence="2 3">
    <name type="scientific">Dendrothele bispora (strain CBS 962.96)</name>
    <dbReference type="NCBI Taxonomy" id="1314807"/>
    <lineage>
        <taxon>Eukaryota</taxon>
        <taxon>Fungi</taxon>
        <taxon>Dikarya</taxon>
        <taxon>Basidiomycota</taxon>
        <taxon>Agaricomycotina</taxon>
        <taxon>Agaricomycetes</taxon>
        <taxon>Agaricomycetidae</taxon>
        <taxon>Agaricales</taxon>
        <taxon>Agaricales incertae sedis</taxon>
        <taxon>Dendrothele</taxon>
    </lineage>
</organism>
<dbReference type="OrthoDB" id="2634326at2759"/>
<keyword evidence="3" id="KW-1185">Reference proteome</keyword>
<sequence>MSTPEIILTKNVPETLVCLTAEDGVYYCDEAPHLAVIPLRPRSDSTTSPSSSSPSSARSAGPARKHSTQHVLRQRQKHGAHPGVSKVQKHSKPSKDSFRELSGVDLPPAISLWANANETVDVHSNRFLSERPDHHTYAFPPPSLFLKANPARQNAYFSQNDHLHDALIFRVESAFAGNTNLRPQEWRDILSLSFVDDANGEAKGFVDARRLLGECFERWGVALELVPTQPVSLTALQRKELLWNYVNSTFGTSSGVLMHVSFILPLQRKLTIRKD</sequence>
<protein>
    <submittedName>
        <fullName evidence="2">Uncharacterized protein</fullName>
    </submittedName>
</protein>
<feature type="compositionally biased region" description="Basic residues" evidence="1">
    <location>
        <begin position="63"/>
        <end position="80"/>
    </location>
</feature>
<gene>
    <name evidence="2" type="ORF">K435DRAFT_872586</name>
</gene>
<accession>A0A4S8L183</accession>
<feature type="region of interest" description="Disordered" evidence="1">
    <location>
        <begin position="40"/>
        <end position="100"/>
    </location>
</feature>
<dbReference type="AlphaFoldDB" id="A0A4S8L183"/>
<evidence type="ECO:0000256" key="1">
    <source>
        <dbReference type="SAM" id="MobiDB-lite"/>
    </source>
</evidence>
<evidence type="ECO:0000313" key="2">
    <source>
        <dbReference type="EMBL" id="THU82172.1"/>
    </source>
</evidence>
<proteinExistence type="predicted"/>
<feature type="compositionally biased region" description="Low complexity" evidence="1">
    <location>
        <begin position="44"/>
        <end position="62"/>
    </location>
</feature>